<dbReference type="InterPro" id="IPR000601">
    <property type="entry name" value="PKD_dom"/>
</dbReference>
<accession>A0A1Q2CBD4</accession>
<keyword evidence="7" id="KW-1185">Reference proteome</keyword>
<dbReference type="SUPFAM" id="SSF49299">
    <property type="entry name" value="PKD domain"/>
    <property type="match status" value="1"/>
</dbReference>
<dbReference type="Gene3D" id="3.40.50.410">
    <property type="entry name" value="von Willebrand factor, type A domain"/>
    <property type="match status" value="1"/>
</dbReference>
<feature type="compositionally biased region" description="Acidic residues" evidence="4">
    <location>
        <begin position="693"/>
        <end position="703"/>
    </location>
</feature>
<dbReference type="Pfam" id="PF18911">
    <property type="entry name" value="PKD_4"/>
    <property type="match status" value="1"/>
</dbReference>
<dbReference type="OrthoDB" id="3712353at2"/>
<feature type="compositionally biased region" description="Polar residues" evidence="4">
    <location>
        <begin position="658"/>
        <end position="667"/>
    </location>
</feature>
<gene>
    <name evidence="6" type="ORF">RPIT_00085</name>
</gene>
<evidence type="ECO:0000313" key="7">
    <source>
        <dbReference type="Proteomes" id="UP000188324"/>
    </source>
</evidence>
<dbReference type="PROSITE" id="PS50234">
    <property type="entry name" value="VWFA"/>
    <property type="match status" value="1"/>
</dbReference>
<dbReference type="InterPro" id="IPR036465">
    <property type="entry name" value="vWFA_dom_sf"/>
</dbReference>
<dbReference type="PANTHER" id="PTHR47763:SF1">
    <property type="entry name" value="DUF659 DOMAIN-CONTAINING PROTEIN"/>
    <property type="match status" value="1"/>
</dbReference>
<dbReference type="SUPFAM" id="SSF52266">
    <property type="entry name" value="SGNH hydrolase"/>
    <property type="match status" value="1"/>
</dbReference>
<evidence type="ECO:0000256" key="2">
    <source>
        <dbReference type="ARBA" id="ARBA00022525"/>
    </source>
</evidence>
<dbReference type="CDD" id="cd00198">
    <property type="entry name" value="vWFA"/>
    <property type="match status" value="1"/>
</dbReference>
<dbReference type="SMART" id="SM00327">
    <property type="entry name" value="VWA"/>
    <property type="match status" value="1"/>
</dbReference>
<protein>
    <submittedName>
        <fullName evidence="6">Uncharacterized protein</fullName>
    </submittedName>
</protein>
<sequence length="755" mass="80395">MKKTLALMSVAAVAFSSATIPTATSQPTPVTNKLSIVQLGDSFSAGNGAGSYYGPPQCLRSTLNWGQHFTTWVNELGISATYDNRACSGGVTDNILNSRVLDRQDKKSLFAESAEDALAKLESADACGAGTSDDIESVDYNIGDGGFLGRRYTYECQLTLKPQAEFVGAQTDLVLMTIGGNDVNFATIVEGCFAPRIWTITDGASLEACRTAVEAADDQLGTTMATVEATINALLRDRMTGRPTSQVVLMGYPLLATAPAYVLEDDGESYDASKAVRDLGLKAVGLQRELVDRLNEAWGGRVVYIDDVTTAFAGHEPDPVLRRANPQRWLNEFLETNGDAEEGEETSSSRSFTPEYFFHPNRIGHRELAKLVQTSGLTENAPLIGGSSSDIDVVFAIDTTGSMRDDIASVRTNVATIVEDIRERSGTARFALVTYQDHPSAGGSSGDYPSRVEVDFTSETSVLRAGLDALELGHGGDGPESVYSGIDAGLSLQWRPGVRKTLLVLGDAPPKDPEPVTNLTWQQVADKAYAVDPVQIYVVDTSRAADANLTALVEESGGKVFTAGDSGEIPDLFVEAVTEVLDKPFAWLQGPYVAKVGSELVLDARGSHATGASITSYEWDFDGDGEYDATTSAPTVTHRYDEEIRGFVGVRVTDERSQQSVGSTRLNITRDGDEIPDEFDNCPDVSNPTQQDADADGIGDECQAEGHFTIEDVGPGPSDPEPTPPPATPTPTPSPTPVPSPTPPVIPPGLPNSGS</sequence>
<dbReference type="AlphaFoldDB" id="A0A1Q2CBD4"/>
<dbReference type="InterPro" id="IPR056861">
    <property type="entry name" value="HMCN1-like_VWA"/>
</dbReference>
<feature type="region of interest" description="Disordered" evidence="4">
    <location>
        <begin position="655"/>
        <end position="755"/>
    </location>
</feature>
<proteinExistence type="predicted"/>
<dbReference type="InterPro" id="IPR002035">
    <property type="entry name" value="VWF_A"/>
</dbReference>
<evidence type="ECO:0000256" key="3">
    <source>
        <dbReference type="ARBA" id="ARBA00022729"/>
    </source>
</evidence>
<keyword evidence="3 5" id="KW-0732">Signal</keyword>
<dbReference type="Gene3D" id="4.10.1080.10">
    <property type="entry name" value="TSP type-3 repeat"/>
    <property type="match status" value="1"/>
</dbReference>
<keyword evidence="2" id="KW-0964">Secreted</keyword>
<feature type="chain" id="PRO_5043780719" evidence="5">
    <location>
        <begin position="26"/>
        <end position="755"/>
    </location>
</feature>
<evidence type="ECO:0000256" key="1">
    <source>
        <dbReference type="ARBA" id="ARBA00004613"/>
    </source>
</evidence>
<evidence type="ECO:0000256" key="5">
    <source>
        <dbReference type="SAM" id="SignalP"/>
    </source>
</evidence>
<dbReference type="RefSeq" id="WP_077339314.1">
    <property type="nucleotide sequence ID" value="NZ_CP019605.1"/>
</dbReference>
<dbReference type="GO" id="GO:0004674">
    <property type="term" value="F:protein serine/threonine kinase activity"/>
    <property type="evidence" value="ECO:0007669"/>
    <property type="project" value="TreeGrafter"/>
</dbReference>
<comment type="subcellular location">
    <subcellularLocation>
        <location evidence="1">Secreted</location>
    </subcellularLocation>
</comment>
<dbReference type="KEGG" id="tfl:RPIT_00085"/>
<dbReference type="EMBL" id="CP019605">
    <property type="protein sequence ID" value="AQP43417.1"/>
    <property type="molecule type" value="Genomic_DNA"/>
</dbReference>
<dbReference type="GO" id="GO:0005509">
    <property type="term" value="F:calcium ion binding"/>
    <property type="evidence" value="ECO:0007669"/>
    <property type="project" value="InterPro"/>
</dbReference>
<feature type="compositionally biased region" description="Pro residues" evidence="4">
    <location>
        <begin position="717"/>
        <end position="755"/>
    </location>
</feature>
<organism evidence="6 7">
    <name type="scientific">Tessaracoccus flavus</name>
    <dbReference type="NCBI Taxonomy" id="1610493"/>
    <lineage>
        <taxon>Bacteria</taxon>
        <taxon>Bacillati</taxon>
        <taxon>Actinomycetota</taxon>
        <taxon>Actinomycetes</taxon>
        <taxon>Propionibacteriales</taxon>
        <taxon>Propionibacteriaceae</taxon>
        <taxon>Tessaracoccus</taxon>
    </lineage>
</organism>
<evidence type="ECO:0000256" key="4">
    <source>
        <dbReference type="SAM" id="MobiDB-lite"/>
    </source>
</evidence>
<dbReference type="InterPro" id="IPR028974">
    <property type="entry name" value="TSP_type-3_rpt"/>
</dbReference>
<name>A0A1Q2CBD4_9ACTN</name>
<dbReference type="SUPFAM" id="SSF53300">
    <property type="entry name" value="vWA-like"/>
    <property type="match status" value="1"/>
</dbReference>
<feature type="signal peptide" evidence="5">
    <location>
        <begin position="1"/>
        <end position="25"/>
    </location>
</feature>
<dbReference type="InterPro" id="IPR036514">
    <property type="entry name" value="SGNH_hydro_sf"/>
</dbReference>
<dbReference type="PANTHER" id="PTHR47763">
    <property type="entry name" value="ALPHA-PROTEIN KINASE VWKA"/>
    <property type="match status" value="1"/>
</dbReference>
<dbReference type="Gene3D" id="3.40.50.1110">
    <property type="entry name" value="SGNH hydrolase"/>
    <property type="match status" value="1"/>
</dbReference>
<dbReference type="Pfam" id="PF25106">
    <property type="entry name" value="VWA_4"/>
    <property type="match status" value="1"/>
</dbReference>
<dbReference type="InterPro" id="IPR035986">
    <property type="entry name" value="PKD_dom_sf"/>
</dbReference>
<dbReference type="GO" id="GO:0005737">
    <property type="term" value="C:cytoplasm"/>
    <property type="evidence" value="ECO:0007669"/>
    <property type="project" value="TreeGrafter"/>
</dbReference>
<evidence type="ECO:0000313" key="6">
    <source>
        <dbReference type="EMBL" id="AQP43417.1"/>
    </source>
</evidence>
<dbReference type="STRING" id="1610493.RPIT_00085"/>
<dbReference type="InterPro" id="IPR052969">
    <property type="entry name" value="Thr-specific_kinase-like"/>
</dbReference>
<reference evidence="6 7" key="1">
    <citation type="journal article" date="2016" name="Int. J. Syst. Evol. Microbiol.">
        <title>Tessaracoccus flavus sp. nov., isolated from the drainage system of a lindane-producing factory.</title>
        <authorList>
            <person name="Kumari R."/>
            <person name="Singh P."/>
            <person name="Schumann P."/>
            <person name="Lal R."/>
        </authorList>
    </citation>
    <scope>NUCLEOTIDE SEQUENCE [LARGE SCALE GENOMIC DNA]</scope>
    <source>
        <strain evidence="6 7">RP1T</strain>
    </source>
</reference>
<dbReference type="CDD" id="cd00146">
    <property type="entry name" value="PKD"/>
    <property type="match status" value="1"/>
</dbReference>
<dbReference type="Proteomes" id="UP000188324">
    <property type="component" value="Chromosome"/>
</dbReference>